<feature type="transmembrane region" description="Helical" evidence="7">
    <location>
        <begin position="292"/>
        <end position="310"/>
    </location>
</feature>
<evidence type="ECO:0000313" key="8">
    <source>
        <dbReference type="EMBL" id="GFM36153.1"/>
    </source>
</evidence>
<keyword evidence="3 7" id="KW-0812">Transmembrane</keyword>
<evidence type="ECO:0000256" key="4">
    <source>
        <dbReference type="ARBA" id="ARBA00022989"/>
    </source>
</evidence>
<comment type="subcellular location">
    <subcellularLocation>
        <location evidence="1">Cell membrane</location>
        <topology evidence="1">Multi-pass membrane protein</topology>
    </subcellularLocation>
</comment>
<feature type="transmembrane region" description="Helical" evidence="7">
    <location>
        <begin position="12"/>
        <end position="32"/>
    </location>
</feature>
<keyword evidence="4 7" id="KW-1133">Transmembrane helix</keyword>
<feature type="compositionally biased region" description="Polar residues" evidence="6">
    <location>
        <begin position="342"/>
        <end position="354"/>
    </location>
</feature>
<dbReference type="RefSeq" id="WP_174408829.1">
    <property type="nucleotide sequence ID" value="NZ_BLVP01000002.1"/>
</dbReference>
<feature type="transmembrane region" description="Helical" evidence="7">
    <location>
        <begin position="71"/>
        <end position="88"/>
    </location>
</feature>
<sequence>MTCAPSSFSVPASYRSLVSVSVFFVCLLAMPYVLPNPYYVSTLTLACINAIIVVGLNLLLGFAGQISLGHAAFYGIAAYATGIATATYGLPMEAGFFIAVGLTGLVALLVGIPTLKLTGHYLAMGTLGFGIIVFIFLNESIELTGGPSGMVGIPRLALFGYEFWSDNAYFYLVSAVLCCILLLSLNLIRSRFGRALKAIHTSEKAAMCMGVDIARYKLAVFVFSALYAGVAGFLYAHYLGFVAPSSFGFHFSVQLIVMVVLGGMASVWGAVAGAIFLTVLPEFLRVFETIEPLIYGSILVLSMMFMPKGLAGGAEMLCRRARRLCGGLRAPAGAPEAGPQSGPESGQENGSTGALPTGQPPDAGAVRGGSNG</sequence>
<evidence type="ECO:0000256" key="2">
    <source>
        <dbReference type="ARBA" id="ARBA00022475"/>
    </source>
</evidence>
<evidence type="ECO:0000313" key="9">
    <source>
        <dbReference type="Proteomes" id="UP000503820"/>
    </source>
</evidence>
<evidence type="ECO:0000256" key="7">
    <source>
        <dbReference type="SAM" id="Phobius"/>
    </source>
</evidence>
<reference evidence="8 9" key="1">
    <citation type="submission" date="2020-05" db="EMBL/GenBank/DDBJ databases">
        <title>Draft genome sequence of Desulfovibrio psychrotolerans JS1T.</title>
        <authorList>
            <person name="Ueno A."/>
            <person name="Tamazawa S."/>
            <person name="Tamamura S."/>
            <person name="Murakami T."/>
            <person name="Kiyama T."/>
            <person name="Inomata H."/>
            <person name="Amano Y."/>
            <person name="Miyakawa K."/>
            <person name="Tamaki H."/>
            <person name="Naganuma T."/>
            <person name="Kaneko K."/>
        </authorList>
    </citation>
    <scope>NUCLEOTIDE SEQUENCE [LARGE SCALE GENOMIC DNA]</scope>
    <source>
        <strain evidence="8 9">JS1</strain>
    </source>
</reference>
<feature type="region of interest" description="Disordered" evidence="6">
    <location>
        <begin position="330"/>
        <end position="372"/>
    </location>
</feature>
<evidence type="ECO:0000256" key="1">
    <source>
        <dbReference type="ARBA" id="ARBA00004651"/>
    </source>
</evidence>
<dbReference type="EMBL" id="BLVP01000002">
    <property type="protein sequence ID" value="GFM36153.1"/>
    <property type="molecule type" value="Genomic_DNA"/>
</dbReference>
<dbReference type="InterPro" id="IPR043428">
    <property type="entry name" value="LivM-like"/>
</dbReference>
<feature type="transmembrane region" description="Helical" evidence="7">
    <location>
        <begin position="168"/>
        <end position="188"/>
    </location>
</feature>
<dbReference type="CDD" id="cd06581">
    <property type="entry name" value="TM_PBP1_LivM_like"/>
    <property type="match status" value="1"/>
</dbReference>
<gene>
    <name evidence="8" type="primary">livM_2</name>
    <name evidence="8" type="ORF">DSM19430T_08370</name>
</gene>
<feature type="transmembrane region" description="Helical" evidence="7">
    <location>
        <begin position="119"/>
        <end position="137"/>
    </location>
</feature>
<dbReference type="AlphaFoldDB" id="A0A7J0BR08"/>
<feature type="transmembrane region" description="Helical" evidence="7">
    <location>
        <begin position="251"/>
        <end position="280"/>
    </location>
</feature>
<feature type="transmembrane region" description="Helical" evidence="7">
    <location>
        <begin position="94"/>
        <end position="112"/>
    </location>
</feature>
<evidence type="ECO:0000256" key="3">
    <source>
        <dbReference type="ARBA" id="ARBA00022692"/>
    </source>
</evidence>
<dbReference type="PANTHER" id="PTHR30482">
    <property type="entry name" value="HIGH-AFFINITY BRANCHED-CHAIN AMINO ACID TRANSPORT SYSTEM PERMEASE"/>
    <property type="match status" value="1"/>
</dbReference>
<keyword evidence="5 7" id="KW-0472">Membrane</keyword>
<protein>
    <submittedName>
        <fullName evidence="8">Branched-chain amino acid ABC transporter permease</fullName>
    </submittedName>
</protein>
<feature type="transmembrane region" description="Helical" evidence="7">
    <location>
        <begin position="38"/>
        <end position="59"/>
    </location>
</feature>
<evidence type="ECO:0000256" key="6">
    <source>
        <dbReference type="SAM" id="MobiDB-lite"/>
    </source>
</evidence>
<dbReference type="PANTHER" id="PTHR30482:SF18">
    <property type="entry name" value="BRANCHED AMINO ACID TRANSPORT SYSTEM PERMEASE"/>
    <property type="match status" value="1"/>
</dbReference>
<comment type="caution">
    <text evidence="8">The sequence shown here is derived from an EMBL/GenBank/DDBJ whole genome shotgun (WGS) entry which is preliminary data.</text>
</comment>
<dbReference type="Proteomes" id="UP000503820">
    <property type="component" value="Unassembled WGS sequence"/>
</dbReference>
<dbReference type="GO" id="GO:0015658">
    <property type="term" value="F:branched-chain amino acid transmembrane transporter activity"/>
    <property type="evidence" value="ECO:0007669"/>
    <property type="project" value="InterPro"/>
</dbReference>
<organism evidence="8 9">
    <name type="scientific">Desulfovibrio psychrotolerans</name>
    <dbReference type="NCBI Taxonomy" id="415242"/>
    <lineage>
        <taxon>Bacteria</taxon>
        <taxon>Pseudomonadati</taxon>
        <taxon>Thermodesulfobacteriota</taxon>
        <taxon>Desulfovibrionia</taxon>
        <taxon>Desulfovibrionales</taxon>
        <taxon>Desulfovibrionaceae</taxon>
        <taxon>Desulfovibrio</taxon>
    </lineage>
</organism>
<proteinExistence type="predicted"/>
<dbReference type="GO" id="GO:0005886">
    <property type="term" value="C:plasma membrane"/>
    <property type="evidence" value="ECO:0007669"/>
    <property type="project" value="UniProtKB-SubCell"/>
</dbReference>
<keyword evidence="2" id="KW-1003">Cell membrane</keyword>
<accession>A0A7J0BR08</accession>
<evidence type="ECO:0000256" key="5">
    <source>
        <dbReference type="ARBA" id="ARBA00023136"/>
    </source>
</evidence>
<dbReference type="InterPro" id="IPR001851">
    <property type="entry name" value="ABC_transp_permease"/>
</dbReference>
<name>A0A7J0BR08_9BACT</name>
<feature type="transmembrane region" description="Helical" evidence="7">
    <location>
        <begin position="218"/>
        <end position="239"/>
    </location>
</feature>
<dbReference type="Pfam" id="PF02653">
    <property type="entry name" value="BPD_transp_2"/>
    <property type="match status" value="1"/>
</dbReference>
<keyword evidence="9" id="KW-1185">Reference proteome</keyword>